<dbReference type="Proteomes" id="UP000515163">
    <property type="component" value="Unplaced"/>
</dbReference>
<dbReference type="RefSeq" id="XP_031555359.1">
    <property type="nucleotide sequence ID" value="XM_031699499.1"/>
</dbReference>
<dbReference type="GO" id="GO:0047372">
    <property type="term" value="F:monoacylglycerol lipase activity"/>
    <property type="evidence" value="ECO:0007669"/>
    <property type="project" value="TreeGrafter"/>
</dbReference>
<evidence type="ECO:0000313" key="36">
    <source>
        <dbReference type="RefSeq" id="XP_031555359.1"/>
    </source>
</evidence>
<evidence type="ECO:0000256" key="9">
    <source>
        <dbReference type="ARBA" id="ARBA00023098"/>
    </source>
</evidence>
<evidence type="ECO:0000256" key="13">
    <source>
        <dbReference type="ARBA" id="ARBA00047611"/>
    </source>
</evidence>
<comment type="catalytic activity">
    <reaction evidence="23">
        <text>1-octadecanoyl-2-acetyl-sn-glycero-3-phosphocholine + H2O = 1-octadecanoyl-sn-glycero-3-phosphocholine + acetate + H(+)</text>
        <dbReference type="Rhea" id="RHEA:54408"/>
        <dbReference type="ChEBI" id="CHEBI:15377"/>
        <dbReference type="ChEBI" id="CHEBI:15378"/>
        <dbReference type="ChEBI" id="CHEBI:30089"/>
        <dbReference type="ChEBI" id="CHEBI:73858"/>
        <dbReference type="ChEBI" id="CHEBI:75220"/>
    </reaction>
    <physiologicalReaction direction="left-to-right" evidence="23">
        <dbReference type="Rhea" id="RHEA:54409"/>
    </physiologicalReaction>
</comment>
<dbReference type="PANTHER" id="PTHR10794:SF63">
    <property type="entry name" value="ALPHA_BETA HYDROLASE 1, ISOFORM A"/>
    <property type="match status" value="1"/>
</dbReference>
<evidence type="ECO:0000256" key="5">
    <source>
        <dbReference type="ARBA" id="ARBA00022692"/>
    </source>
</evidence>
<dbReference type="FunCoup" id="A0A6P8HG22">
    <property type="interactions" value="258"/>
</dbReference>
<comment type="catalytic activity">
    <reaction evidence="28">
        <text>1,2-ditetradecanoyl-sn-glycero-3-phosphocholine + H2O = 2-tetradecanoyl-sn-glycero-3-phosphocholine + tetradecanoate + H(+)</text>
        <dbReference type="Rhea" id="RHEA:54404"/>
        <dbReference type="ChEBI" id="CHEBI:15377"/>
        <dbReference type="ChEBI" id="CHEBI:15378"/>
        <dbReference type="ChEBI" id="CHEBI:30807"/>
        <dbReference type="ChEBI" id="CHEBI:45240"/>
        <dbReference type="ChEBI" id="CHEBI:131738"/>
    </reaction>
    <physiologicalReaction direction="left-to-right" evidence="28">
        <dbReference type="Rhea" id="RHEA:54405"/>
    </physiologicalReaction>
</comment>
<evidence type="ECO:0000313" key="35">
    <source>
        <dbReference type="Proteomes" id="UP000515163"/>
    </source>
</evidence>
<evidence type="ECO:0000256" key="15">
    <source>
        <dbReference type="ARBA" id="ARBA00048471"/>
    </source>
</evidence>
<dbReference type="PIRSF" id="PIRSF005211">
    <property type="entry name" value="Ab_hydro_YheT"/>
    <property type="match status" value="1"/>
</dbReference>
<dbReference type="GO" id="GO:0004623">
    <property type="term" value="F:phospholipase A2 activity"/>
    <property type="evidence" value="ECO:0007669"/>
    <property type="project" value="UniProtKB-EC"/>
</dbReference>
<dbReference type="Pfam" id="PF00561">
    <property type="entry name" value="Abhydrolase_1"/>
    <property type="match status" value="1"/>
</dbReference>
<evidence type="ECO:0000256" key="20">
    <source>
        <dbReference type="ARBA" id="ARBA00050674"/>
    </source>
</evidence>
<keyword evidence="10 33" id="KW-0472">Membrane</keyword>
<evidence type="ECO:0000256" key="26">
    <source>
        <dbReference type="ARBA" id="ARBA00052747"/>
    </source>
</evidence>
<comment type="catalytic activity">
    <reaction evidence="12">
        <text>a 1,2-diacyl-sn-glycero-3-phosphocholine + H2O = a 1-acyl-sn-glycero-3-phosphocholine + a fatty acid + H(+)</text>
        <dbReference type="Rhea" id="RHEA:15801"/>
        <dbReference type="ChEBI" id="CHEBI:15377"/>
        <dbReference type="ChEBI" id="CHEBI:15378"/>
        <dbReference type="ChEBI" id="CHEBI:28868"/>
        <dbReference type="ChEBI" id="CHEBI:57643"/>
        <dbReference type="ChEBI" id="CHEBI:58168"/>
        <dbReference type="EC" id="3.1.1.4"/>
    </reaction>
    <physiologicalReaction direction="left-to-right" evidence="12">
        <dbReference type="Rhea" id="RHEA:15802"/>
    </physiologicalReaction>
</comment>
<evidence type="ECO:0000256" key="31">
    <source>
        <dbReference type="ARBA" id="ARBA00082158"/>
    </source>
</evidence>
<dbReference type="InterPro" id="IPR029058">
    <property type="entry name" value="AB_hydrolase_fold"/>
</dbReference>
<evidence type="ECO:0000256" key="30">
    <source>
        <dbReference type="ARBA" id="ARBA00071303"/>
    </source>
</evidence>
<comment type="catalytic activity">
    <reaction evidence="25">
        <text>1-octadecanoyl-2-hexanoyl-sn-glycero-3-phosphocholine + H2O = hexanoate + 1-octadecanoyl-sn-glycero-3-phosphocholine + H(+)</text>
        <dbReference type="Rhea" id="RHEA:54464"/>
        <dbReference type="ChEBI" id="CHEBI:15377"/>
        <dbReference type="ChEBI" id="CHEBI:15378"/>
        <dbReference type="ChEBI" id="CHEBI:17120"/>
        <dbReference type="ChEBI" id="CHEBI:73858"/>
        <dbReference type="ChEBI" id="CHEBI:138212"/>
    </reaction>
    <physiologicalReaction direction="left-to-right" evidence="25">
        <dbReference type="Rhea" id="RHEA:54465"/>
    </physiologicalReaction>
</comment>
<comment type="catalytic activity">
    <reaction evidence="27">
        <text>1-hexadecanoyl-2-nonadioyl-sn-glycero-3-phosphocholine + H2O = nonanedioate + 1-hexadecanoyl-sn-glycero-3-phosphocholine + H(+)</text>
        <dbReference type="Rhea" id="RHEA:41388"/>
        <dbReference type="ChEBI" id="CHEBI:15377"/>
        <dbReference type="ChEBI" id="CHEBI:15378"/>
        <dbReference type="ChEBI" id="CHEBI:72998"/>
        <dbReference type="ChEBI" id="CHEBI:78207"/>
        <dbReference type="ChEBI" id="CHEBI:78208"/>
    </reaction>
    <physiologicalReaction direction="left-to-right" evidence="27">
        <dbReference type="Rhea" id="RHEA:41389"/>
    </physiologicalReaction>
</comment>
<dbReference type="GO" id="GO:0016020">
    <property type="term" value="C:membrane"/>
    <property type="evidence" value="ECO:0007669"/>
    <property type="project" value="UniProtKB-SubCell"/>
</dbReference>
<evidence type="ECO:0000256" key="16">
    <source>
        <dbReference type="ARBA" id="ARBA00050145"/>
    </source>
</evidence>
<name>A0A6P8HG22_ACTTE</name>
<dbReference type="GO" id="GO:0051793">
    <property type="term" value="P:medium-chain fatty acid catabolic process"/>
    <property type="evidence" value="ECO:0007669"/>
    <property type="project" value="TreeGrafter"/>
</dbReference>
<dbReference type="FunFam" id="3.40.50.1820:FF:000079">
    <property type="entry name" value="Abhydrolase domain-containing 3"/>
    <property type="match status" value="1"/>
</dbReference>
<evidence type="ECO:0000256" key="22">
    <source>
        <dbReference type="ARBA" id="ARBA00051705"/>
    </source>
</evidence>
<comment type="catalytic activity">
    <reaction evidence="24">
        <text>1-tetradecanoyl-2-(9Z,12Z-octadecadienoyl)-sn-glycero-3-phosphocholine + H2O = 2-(9Z,12Z-octadecadienoyl)-sn-glycero-3-phosphocholine + tetradecanoate + H(+)</text>
        <dbReference type="Rhea" id="RHEA:54388"/>
        <dbReference type="ChEBI" id="CHEBI:15377"/>
        <dbReference type="ChEBI" id="CHEBI:15378"/>
        <dbReference type="ChEBI" id="CHEBI:30807"/>
        <dbReference type="ChEBI" id="CHEBI:76084"/>
        <dbReference type="ChEBI" id="CHEBI:86094"/>
    </reaction>
    <physiologicalReaction direction="left-to-right" evidence="24">
        <dbReference type="Rhea" id="RHEA:54389"/>
    </physiologicalReaction>
</comment>
<dbReference type="SUPFAM" id="SSF53474">
    <property type="entry name" value="alpha/beta-Hydrolases"/>
    <property type="match status" value="1"/>
</dbReference>
<dbReference type="KEGG" id="aten:116292225"/>
<keyword evidence="8 33" id="KW-1133">Transmembrane helix</keyword>
<evidence type="ECO:0000256" key="7">
    <source>
        <dbReference type="ARBA" id="ARBA00022968"/>
    </source>
</evidence>
<comment type="catalytic activity">
    <reaction evidence="26">
        <text>1-octadecanoyl-2-octanoyl-sn-glycero-3-phosphocholine + H2O = 1-octadecanoyl-sn-glycero-3-phosphocholine + octanoate + H(+)</text>
        <dbReference type="Rhea" id="RHEA:54468"/>
        <dbReference type="ChEBI" id="CHEBI:15377"/>
        <dbReference type="ChEBI" id="CHEBI:15378"/>
        <dbReference type="ChEBI" id="CHEBI:25646"/>
        <dbReference type="ChEBI" id="CHEBI:73858"/>
        <dbReference type="ChEBI" id="CHEBI:138213"/>
    </reaction>
    <physiologicalReaction direction="left-to-right" evidence="26">
        <dbReference type="Rhea" id="RHEA:54469"/>
    </physiologicalReaction>
</comment>
<evidence type="ECO:0000256" key="2">
    <source>
        <dbReference type="ARBA" id="ARBA00010884"/>
    </source>
</evidence>
<keyword evidence="35" id="KW-1185">Reference proteome</keyword>
<evidence type="ECO:0000256" key="29">
    <source>
        <dbReference type="ARBA" id="ARBA00059841"/>
    </source>
</evidence>
<evidence type="ECO:0000256" key="21">
    <source>
        <dbReference type="ARBA" id="ARBA00051164"/>
    </source>
</evidence>
<evidence type="ECO:0000256" key="27">
    <source>
        <dbReference type="ARBA" id="ARBA00052808"/>
    </source>
</evidence>
<comment type="catalytic activity">
    <reaction evidence="21">
        <text>1-tetradecanoyl-2-(5Z,8Z,11Z,14Z-eicosatetraenoyl)-sn-glycero-3-phosphocholine + H2O = 2-(5Z,8Z,11Z,14Z)-eicosatetraenoyl-sn-glycero-3-phosphocholine + tetradecanoate + H(+)</text>
        <dbReference type="Rhea" id="RHEA:54396"/>
        <dbReference type="ChEBI" id="CHEBI:15377"/>
        <dbReference type="ChEBI" id="CHEBI:15378"/>
        <dbReference type="ChEBI" id="CHEBI:30807"/>
        <dbReference type="ChEBI" id="CHEBI:76079"/>
        <dbReference type="ChEBI" id="CHEBI:86102"/>
    </reaction>
    <physiologicalReaction direction="left-to-right" evidence="21">
        <dbReference type="Rhea" id="RHEA:54397"/>
    </physiologicalReaction>
</comment>
<evidence type="ECO:0000256" key="19">
    <source>
        <dbReference type="ARBA" id="ARBA00050276"/>
    </source>
</evidence>
<feature type="domain" description="AB hydrolase-1" evidence="34">
    <location>
        <begin position="130"/>
        <end position="376"/>
    </location>
</feature>
<evidence type="ECO:0000259" key="34">
    <source>
        <dbReference type="Pfam" id="PF00561"/>
    </source>
</evidence>
<comment type="catalytic activity">
    <reaction evidence="18">
        <text>1-tetradecanoyl-2-(4Z,7Z,10Z,13Z,16Z,19Z-docosahexaenoyl)-sn-glycero-3-phosphocholine + H2O = 2-(4Z,7Z,10Z,13Z,16Z,19Z-docosahexaenoyl)-sn-glycero-3-phosphocholine + tetradecanoate + H(+)</text>
        <dbReference type="Rhea" id="RHEA:54400"/>
        <dbReference type="ChEBI" id="CHEBI:15377"/>
        <dbReference type="ChEBI" id="CHEBI:15378"/>
        <dbReference type="ChEBI" id="CHEBI:30807"/>
        <dbReference type="ChEBI" id="CHEBI:76085"/>
        <dbReference type="ChEBI" id="CHEBI:86162"/>
    </reaction>
    <physiologicalReaction direction="left-to-right" evidence="18">
        <dbReference type="Rhea" id="RHEA:54401"/>
    </physiologicalReaction>
</comment>
<dbReference type="GO" id="GO:0051792">
    <property type="term" value="P:medium-chain fatty acid biosynthetic process"/>
    <property type="evidence" value="ECO:0007669"/>
    <property type="project" value="TreeGrafter"/>
</dbReference>
<dbReference type="GeneID" id="116292225"/>
<protein>
    <recommendedName>
        <fullName evidence="30">Phospholipase ABHD3</fullName>
        <ecNumber evidence="3">3.1.1.4</ecNumber>
    </recommendedName>
    <alternativeName>
        <fullName evidence="31">Abhydrolase domain-containing protein 3</fullName>
    </alternativeName>
</protein>
<dbReference type="InterPro" id="IPR012020">
    <property type="entry name" value="ABHD4"/>
</dbReference>
<dbReference type="EC" id="3.1.1.4" evidence="3"/>
<comment type="catalytic activity">
    <reaction evidence="20">
        <text>1-octadecanoyl-2-pentanoyl-sn-glycero-3-phosphocholine + H2O = pentanoate + 1-octadecanoyl-sn-glycero-3-phosphocholine + H(+)</text>
        <dbReference type="Rhea" id="RHEA:54460"/>
        <dbReference type="ChEBI" id="CHEBI:15377"/>
        <dbReference type="ChEBI" id="CHEBI:15378"/>
        <dbReference type="ChEBI" id="CHEBI:31011"/>
        <dbReference type="ChEBI" id="CHEBI:73858"/>
        <dbReference type="ChEBI" id="CHEBI:138211"/>
    </reaction>
    <physiologicalReaction direction="left-to-right" evidence="20">
        <dbReference type="Rhea" id="RHEA:54461"/>
    </physiologicalReaction>
</comment>
<evidence type="ECO:0000256" key="6">
    <source>
        <dbReference type="ARBA" id="ARBA00022801"/>
    </source>
</evidence>
<reference evidence="36" key="1">
    <citation type="submission" date="2025-08" db="UniProtKB">
        <authorList>
            <consortium name="RefSeq"/>
        </authorList>
    </citation>
    <scope>IDENTIFICATION</scope>
    <source>
        <tissue evidence="36">Tentacle</tissue>
    </source>
</reference>
<comment type="catalytic activity">
    <reaction evidence="17">
        <text>1-octadecanoyl-2-nonanoyl-sn-glycero-3-phosphocholine + H2O = nonanoate + 1-octadecanoyl-sn-glycero-3-phosphocholine + H(+)</text>
        <dbReference type="Rhea" id="RHEA:54472"/>
        <dbReference type="ChEBI" id="CHEBI:15377"/>
        <dbReference type="ChEBI" id="CHEBI:15378"/>
        <dbReference type="ChEBI" id="CHEBI:32361"/>
        <dbReference type="ChEBI" id="CHEBI:73858"/>
        <dbReference type="ChEBI" id="CHEBI:138214"/>
    </reaction>
    <physiologicalReaction direction="left-to-right" evidence="17">
        <dbReference type="Rhea" id="RHEA:54473"/>
    </physiologicalReaction>
</comment>
<evidence type="ECO:0000256" key="4">
    <source>
        <dbReference type="ARBA" id="ARBA00022487"/>
    </source>
</evidence>
<evidence type="ECO:0000256" key="12">
    <source>
        <dbReference type="ARBA" id="ARBA00023422"/>
    </source>
</evidence>
<dbReference type="PANTHER" id="PTHR10794">
    <property type="entry name" value="ABHYDROLASE DOMAIN-CONTAINING PROTEIN"/>
    <property type="match status" value="1"/>
</dbReference>
<keyword evidence="11" id="KW-1208">Phospholipid metabolism</keyword>
<sequence length="416" mass="46118">MKEVSIVMDSVSGFSDFLPEWPYLQVTVGTLAVCVSYYVLNIARKPRLIAKQGSFLRSFLVKHCPIMTEPYWPTIWCYGGRGQTIIGSIMRSHPVVHYRQEFLNTPDGGEICLDWHDNGSQSSEDPDGYPTVLILPGLTGNSQQGYVLHFVKQIQSLGYRSVVFNNRGLGGAKLKTPRTFCAANTEDLEFVISHLHKTKPGIPLVAVAVSLGGIILTNYLAKMGQSMPTGLIAAMTVSVPWDTFKSSRSLEEPLNWFIFNRHLTSLLCKLVMQHLAMARKGGENRPIDIDHVLKSKTIREFDDRYIAPMFGFSDSDDYYTAASLHLKPLEEISIPLLSLAAADDPFAPISSLPLEKIKQCPNVVMALTSFGGHIGFTEGLLPVGAGYADRMMCQFVNSIFENRQAIQETNCSSDDL</sequence>
<evidence type="ECO:0000256" key="11">
    <source>
        <dbReference type="ARBA" id="ARBA00023264"/>
    </source>
</evidence>
<feature type="active site" description="Charge relay system" evidence="32">
    <location>
        <position position="210"/>
    </location>
</feature>
<dbReference type="Gene3D" id="3.40.50.1820">
    <property type="entry name" value="alpha/beta hydrolase"/>
    <property type="match status" value="1"/>
</dbReference>
<comment type="catalytic activity">
    <reaction evidence="13">
        <text>1-hexadecanoyl-2-(5-oxopentanoyl)-sn-glycero-3-phosphocholine + H2O = 5-oxopentanoate + 1-hexadecanoyl-sn-glycero-3-phosphocholine + H(+)</text>
        <dbReference type="Rhea" id="RHEA:40483"/>
        <dbReference type="ChEBI" id="CHEBI:15377"/>
        <dbReference type="ChEBI" id="CHEBI:15378"/>
        <dbReference type="ChEBI" id="CHEBI:16120"/>
        <dbReference type="ChEBI" id="CHEBI:72998"/>
        <dbReference type="ChEBI" id="CHEBI:77890"/>
    </reaction>
    <physiologicalReaction direction="left-to-right" evidence="13">
        <dbReference type="Rhea" id="RHEA:40484"/>
    </physiologicalReaction>
</comment>
<comment type="function">
    <text evidence="29">Phospholipase that may play a role in phospholipids remodeling. May selectively cleave myristate (C14)-containing phosphatidylcholines through its predominant phospholipase 1 activity, cleaving preferentially acyl groups in sn1 position. In parallel, may have a minor phospholipase 2 activity acting on acyl groups in position sn2. In addition to (C14)-containing phosphatidylcholines, may also act on other medium-chain-containing and oxidatively truncated phospholipids.</text>
</comment>
<evidence type="ECO:0000256" key="18">
    <source>
        <dbReference type="ARBA" id="ARBA00050195"/>
    </source>
</evidence>
<keyword evidence="6" id="KW-0378">Hydrolase</keyword>
<comment type="catalytic activity">
    <reaction evidence="14">
        <text>1-hexadecanoyl-2-(9-oxononanoyl)-sn-glycero-3-phosphocholine + H2O = 9-oxononanoate + 1-hexadecanoyl-sn-glycero-3-phosphocholine + H(+)</text>
        <dbReference type="Rhea" id="RHEA:41179"/>
        <dbReference type="ChEBI" id="CHEBI:15377"/>
        <dbReference type="ChEBI" id="CHEBI:15378"/>
        <dbReference type="ChEBI" id="CHEBI:61042"/>
        <dbReference type="ChEBI" id="CHEBI:72998"/>
        <dbReference type="ChEBI" id="CHEBI:77812"/>
    </reaction>
    <physiologicalReaction direction="left-to-right" evidence="14">
        <dbReference type="Rhea" id="RHEA:41180"/>
    </physiologicalReaction>
</comment>
<evidence type="ECO:0000256" key="28">
    <source>
        <dbReference type="ARBA" id="ARBA00052894"/>
    </source>
</evidence>
<keyword evidence="4" id="KW-0719">Serine esterase</keyword>
<dbReference type="OrthoDB" id="247542at2759"/>
<evidence type="ECO:0000256" key="24">
    <source>
        <dbReference type="ARBA" id="ARBA00052144"/>
    </source>
</evidence>
<evidence type="ECO:0000256" key="33">
    <source>
        <dbReference type="SAM" id="Phobius"/>
    </source>
</evidence>
<dbReference type="GO" id="GO:0006650">
    <property type="term" value="P:glycerophospholipid metabolic process"/>
    <property type="evidence" value="ECO:0007669"/>
    <property type="project" value="UniProtKB-ARBA"/>
</dbReference>
<gene>
    <name evidence="36" type="primary">LOC116292225</name>
</gene>
<comment type="subcellular location">
    <subcellularLocation>
        <location evidence="1">Membrane</location>
        <topology evidence="1">Single-pass type II membrane protein</topology>
    </subcellularLocation>
</comment>
<evidence type="ECO:0000256" key="3">
    <source>
        <dbReference type="ARBA" id="ARBA00013278"/>
    </source>
</evidence>
<keyword evidence="7" id="KW-0735">Signal-anchor</keyword>
<feature type="active site" description="Charge relay system" evidence="32">
    <location>
        <position position="373"/>
    </location>
</feature>
<organism evidence="35 36">
    <name type="scientific">Actinia tenebrosa</name>
    <name type="common">Australian red waratah sea anemone</name>
    <dbReference type="NCBI Taxonomy" id="6105"/>
    <lineage>
        <taxon>Eukaryota</taxon>
        <taxon>Metazoa</taxon>
        <taxon>Cnidaria</taxon>
        <taxon>Anthozoa</taxon>
        <taxon>Hexacorallia</taxon>
        <taxon>Actiniaria</taxon>
        <taxon>Actiniidae</taxon>
        <taxon>Actinia</taxon>
    </lineage>
</organism>
<evidence type="ECO:0000256" key="25">
    <source>
        <dbReference type="ARBA" id="ARBA00052588"/>
    </source>
</evidence>
<evidence type="ECO:0000256" key="23">
    <source>
        <dbReference type="ARBA" id="ARBA00052087"/>
    </source>
</evidence>
<evidence type="ECO:0000256" key="8">
    <source>
        <dbReference type="ARBA" id="ARBA00022989"/>
    </source>
</evidence>
<feature type="transmembrane region" description="Helical" evidence="33">
    <location>
        <begin position="202"/>
        <end position="221"/>
    </location>
</feature>
<evidence type="ECO:0000256" key="14">
    <source>
        <dbReference type="ARBA" id="ARBA00048288"/>
    </source>
</evidence>
<dbReference type="InParanoid" id="A0A6P8HG22"/>
<keyword evidence="5 33" id="KW-0812">Transmembrane</keyword>
<dbReference type="InterPro" id="IPR050960">
    <property type="entry name" value="AB_hydrolase_4_sf"/>
</dbReference>
<proteinExistence type="inferred from homology"/>
<evidence type="ECO:0000256" key="32">
    <source>
        <dbReference type="PIRSR" id="PIRSR005211-1"/>
    </source>
</evidence>
<keyword evidence="9" id="KW-0443">Lipid metabolism</keyword>
<dbReference type="GO" id="GO:0008126">
    <property type="term" value="F:acetylesterase activity"/>
    <property type="evidence" value="ECO:0007669"/>
    <property type="project" value="TreeGrafter"/>
</dbReference>
<feature type="active site" description="Charge relay system" evidence="32">
    <location>
        <position position="344"/>
    </location>
</feature>
<evidence type="ECO:0000256" key="10">
    <source>
        <dbReference type="ARBA" id="ARBA00023136"/>
    </source>
</evidence>
<dbReference type="AlphaFoldDB" id="A0A6P8HG22"/>
<comment type="catalytic activity">
    <reaction evidence="22">
        <text>1-tetradecanoyl-2-(9Z,12Z-octadecadienoyl)-sn-glycero-3-phosphocholine + H2O = 1-tetradecanoyl-sn-glycero-3-phosphocholine + (9Z,12Z)-octadecadienoate + H(+)</text>
        <dbReference type="Rhea" id="RHEA:54392"/>
        <dbReference type="ChEBI" id="CHEBI:15377"/>
        <dbReference type="ChEBI" id="CHEBI:15378"/>
        <dbReference type="ChEBI" id="CHEBI:30245"/>
        <dbReference type="ChEBI" id="CHEBI:64489"/>
        <dbReference type="ChEBI" id="CHEBI:86094"/>
    </reaction>
    <physiologicalReaction direction="left-to-right" evidence="22">
        <dbReference type="Rhea" id="RHEA:54393"/>
    </physiologicalReaction>
</comment>
<comment type="catalytic activity">
    <reaction evidence="19">
        <text>1-O-hexadecyl-2-nonadioyl-sn-glycero-3-phosphocholine + H2O = nonanedioate + 1-O-hexadecyl-sn-glycero-3-phosphocholine + H(+)</text>
        <dbReference type="Rhea" id="RHEA:54552"/>
        <dbReference type="ChEBI" id="CHEBI:15377"/>
        <dbReference type="ChEBI" id="CHEBI:15378"/>
        <dbReference type="ChEBI" id="CHEBI:64496"/>
        <dbReference type="ChEBI" id="CHEBI:78208"/>
        <dbReference type="ChEBI" id="CHEBI:138269"/>
    </reaction>
    <physiologicalReaction direction="left-to-right" evidence="19">
        <dbReference type="Rhea" id="RHEA:54553"/>
    </physiologicalReaction>
</comment>
<dbReference type="InterPro" id="IPR000073">
    <property type="entry name" value="AB_hydrolase_1"/>
</dbReference>
<accession>A0A6P8HG22</accession>
<evidence type="ECO:0000256" key="17">
    <source>
        <dbReference type="ARBA" id="ARBA00050182"/>
    </source>
</evidence>
<comment type="catalytic activity">
    <reaction evidence="15">
        <text>1-hexadecanoyl-2-glutaroyl-sn-glycero-3-phosphocholine + H2O = glutarate + 1-hexadecanoyl-sn-glycero-3-phosphocholine + H(+)</text>
        <dbReference type="Rhea" id="RHEA:41159"/>
        <dbReference type="ChEBI" id="CHEBI:15377"/>
        <dbReference type="ChEBI" id="CHEBI:15378"/>
        <dbReference type="ChEBI" id="CHEBI:30921"/>
        <dbReference type="ChEBI" id="CHEBI:72998"/>
        <dbReference type="ChEBI" id="CHEBI:77756"/>
    </reaction>
    <physiologicalReaction direction="left-to-right" evidence="15">
        <dbReference type="Rhea" id="RHEA:41160"/>
    </physiologicalReaction>
</comment>
<feature type="transmembrane region" description="Helical" evidence="33">
    <location>
        <begin position="21"/>
        <end position="40"/>
    </location>
</feature>
<comment type="catalytic activity">
    <reaction evidence="16">
        <text>1,2-ditetradecanoyl-sn-glycero-3-phosphocholine + H2O = 1-tetradecanoyl-sn-glycero-3-phosphocholine + tetradecanoate + H(+)</text>
        <dbReference type="Rhea" id="RHEA:54456"/>
        <dbReference type="ChEBI" id="CHEBI:15377"/>
        <dbReference type="ChEBI" id="CHEBI:15378"/>
        <dbReference type="ChEBI" id="CHEBI:30807"/>
        <dbReference type="ChEBI" id="CHEBI:45240"/>
        <dbReference type="ChEBI" id="CHEBI:64489"/>
    </reaction>
    <physiologicalReaction direction="left-to-right" evidence="16">
        <dbReference type="Rhea" id="RHEA:54457"/>
    </physiologicalReaction>
</comment>
<comment type="similarity">
    <text evidence="2">Belongs to the AB hydrolase superfamily. AB hydrolase 4 family.</text>
</comment>
<evidence type="ECO:0000256" key="1">
    <source>
        <dbReference type="ARBA" id="ARBA00004606"/>
    </source>
</evidence>